<evidence type="ECO:0000256" key="3">
    <source>
        <dbReference type="ARBA" id="ARBA00008750"/>
    </source>
</evidence>
<evidence type="ECO:0000256" key="12">
    <source>
        <dbReference type="ARBA" id="ARBA00023268"/>
    </source>
</evidence>
<keyword evidence="11" id="KW-0456">Lyase</keyword>
<dbReference type="PANTHER" id="PTHR23309">
    <property type="entry name" value="3-HYDROXYACYL-COA DEHYROGENASE"/>
    <property type="match status" value="1"/>
</dbReference>
<comment type="catalytic activity">
    <reaction evidence="13">
        <text>a (3S)-3-hydroxyacyl-CoA + NAD(+) = a 3-oxoacyl-CoA + NADH + H(+)</text>
        <dbReference type="Rhea" id="RHEA:22432"/>
        <dbReference type="ChEBI" id="CHEBI:15378"/>
        <dbReference type="ChEBI" id="CHEBI:57318"/>
        <dbReference type="ChEBI" id="CHEBI:57540"/>
        <dbReference type="ChEBI" id="CHEBI:57945"/>
        <dbReference type="ChEBI" id="CHEBI:90726"/>
        <dbReference type="EC" id="1.1.1.35"/>
    </reaction>
</comment>
<dbReference type="InterPro" id="IPR006176">
    <property type="entry name" value="3-OHacyl-CoA_DH_NAD-bd"/>
</dbReference>
<dbReference type="Gene3D" id="1.10.1040.50">
    <property type="match status" value="1"/>
</dbReference>
<dbReference type="RefSeq" id="WP_093114995.1">
    <property type="nucleotide sequence ID" value="NZ_FODS01000002.1"/>
</dbReference>
<dbReference type="CDD" id="cd06558">
    <property type="entry name" value="crotonase-like"/>
    <property type="match status" value="1"/>
</dbReference>
<evidence type="ECO:0000259" key="15">
    <source>
        <dbReference type="Pfam" id="PF00725"/>
    </source>
</evidence>
<feature type="domain" description="3-hydroxyacyl-CoA dehydrogenase C-terminal" evidence="15">
    <location>
        <begin position="476"/>
        <end position="569"/>
    </location>
</feature>
<dbReference type="Pfam" id="PF02737">
    <property type="entry name" value="3HCDH_N"/>
    <property type="match status" value="1"/>
</dbReference>
<dbReference type="Pfam" id="PF00725">
    <property type="entry name" value="3HCDH"/>
    <property type="match status" value="2"/>
</dbReference>
<dbReference type="Proteomes" id="UP000198893">
    <property type="component" value="Unassembled WGS sequence"/>
</dbReference>
<feature type="domain" description="3-hydroxyacyl-CoA dehydrogenase NAD binding" evidence="16">
    <location>
        <begin position="295"/>
        <end position="470"/>
    </location>
</feature>
<evidence type="ECO:0000256" key="7">
    <source>
        <dbReference type="ARBA" id="ARBA00023027"/>
    </source>
</evidence>
<evidence type="ECO:0000256" key="11">
    <source>
        <dbReference type="ARBA" id="ARBA00023239"/>
    </source>
</evidence>
<dbReference type="InterPro" id="IPR029045">
    <property type="entry name" value="ClpP/crotonase-like_dom_sf"/>
</dbReference>
<dbReference type="Gene3D" id="3.40.50.720">
    <property type="entry name" value="NAD(P)-binding Rossmann-like Domain"/>
    <property type="match status" value="1"/>
</dbReference>
<keyword evidence="10" id="KW-0413">Isomerase</keyword>
<keyword evidence="18" id="KW-1185">Reference proteome</keyword>
<dbReference type="InterPro" id="IPR036291">
    <property type="entry name" value="NAD(P)-bd_dom_sf"/>
</dbReference>
<dbReference type="GO" id="GO:0003857">
    <property type="term" value="F:(3S)-3-hydroxyacyl-CoA dehydrogenase (NAD+) activity"/>
    <property type="evidence" value="ECO:0007669"/>
    <property type="project" value="UniProtKB-EC"/>
</dbReference>
<dbReference type="Gene3D" id="3.90.226.10">
    <property type="entry name" value="2-enoyl-CoA Hydratase, Chain A, domain 1"/>
    <property type="match status" value="1"/>
</dbReference>
<dbReference type="FunFam" id="3.40.50.720:FF:000009">
    <property type="entry name" value="Fatty oxidation complex, alpha subunit"/>
    <property type="match status" value="1"/>
</dbReference>
<evidence type="ECO:0000256" key="8">
    <source>
        <dbReference type="ARBA" id="ARBA00023098"/>
    </source>
</evidence>
<comment type="similarity">
    <text evidence="14">Belongs to the enoyl-CoA hydratase/isomerase family.</text>
</comment>
<gene>
    <name evidence="17" type="ORF">SAMN04490248_10246</name>
</gene>
<evidence type="ECO:0000256" key="6">
    <source>
        <dbReference type="ARBA" id="ARBA00023002"/>
    </source>
</evidence>
<keyword evidence="5" id="KW-0442">Lipid degradation</keyword>
<dbReference type="SUPFAM" id="SSF51735">
    <property type="entry name" value="NAD(P)-binding Rossmann-fold domains"/>
    <property type="match status" value="1"/>
</dbReference>
<dbReference type="EMBL" id="FODS01000002">
    <property type="protein sequence ID" value="SEO15655.1"/>
    <property type="molecule type" value="Genomic_DNA"/>
</dbReference>
<evidence type="ECO:0000313" key="17">
    <source>
        <dbReference type="EMBL" id="SEO15655.1"/>
    </source>
</evidence>
<dbReference type="SUPFAM" id="SSF48179">
    <property type="entry name" value="6-phosphogluconate dehydrogenase C-terminal domain-like"/>
    <property type="match status" value="2"/>
</dbReference>
<dbReference type="OrthoDB" id="9771883at2"/>
<keyword evidence="12" id="KW-0511">Multifunctional enzyme</keyword>
<comment type="similarity">
    <text evidence="3">In the N-terminal section; belongs to the enoyl-CoA hydratase/isomerase family.</text>
</comment>
<evidence type="ECO:0000259" key="16">
    <source>
        <dbReference type="Pfam" id="PF02737"/>
    </source>
</evidence>
<comment type="subcellular location">
    <subcellularLocation>
        <location evidence="1">Peroxisome</location>
    </subcellularLocation>
</comment>
<keyword evidence="4" id="KW-0276">Fatty acid metabolism</keyword>
<evidence type="ECO:0000256" key="5">
    <source>
        <dbReference type="ARBA" id="ARBA00022963"/>
    </source>
</evidence>
<dbReference type="GO" id="GO:0006635">
    <property type="term" value="P:fatty acid beta-oxidation"/>
    <property type="evidence" value="ECO:0007669"/>
    <property type="project" value="UniProtKB-UniPathway"/>
</dbReference>
<accession>A0A1H8ME66</accession>
<protein>
    <submittedName>
        <fullName evidence="17">Short chain enoyl-CoA hydratase /3-hydroxyacyl-CoA dehydrogenase</fullName>
    </submittedName>
</protein>
<dbReference type="STRING" id="569882.SAMN04490248_10246"/>
<organism evidence="17 18">
    <name type="scientific">Salinihabitans flavidus</name>
    <dbReference type="NCBI Taxonomy" id="569882"/>
    <lineage>
        <taxon>Bacteria</taxon>
        <taxon>Pseudomonadati</taxon>
        <taxon>Pseudomonadota</taxon>
        <taxon>Alphaproteobacteria</taxon>
        <taxon>Rhodobacterales</taxon>
        <taxon>Roseobacteraceae</taxon>
        <taxon>Salinihabitans</taxon>
    </lineage>
</organism>
<dbReference type="PANTHER" id="PTHR23309:SF51">
    <property type="entry name" value="3-HYDROXYACYL-COA DEHYDROGENASE-RELATED"/>
    <property type="match status" value="1"/>
</dbReference>
<evidence type="ECO:0000256" key="14">
    <source>
        <dbReference type="RuleBase" id="RU003707"/>
    </source>
</evidence>
<dbReference type="Pfam" id="PF00378">
    <property type="entry name" value="ECH_1"/>
    <property type="match status" value="1"/>
</dbReference>
<dbReference type="SUPFAM" id="SSF52096">
    <property type="entry name" value="ClpP/crotonase"/>
    <property type="match status" value="1"/>
</dbReference>
<sequence>MADVVAYEVVDGVAVLTVQNPPVNALSTAVRRGIVEGLARAEGDEEIGALVIIGDGRTFPAGADISEFGKPPADPWLPEVCNRIELCPKPVVAALHGTALGGGFEVALAAHYRLAATSARIGLPEVTLGILPGAGGTQRTPRIVGAEVALDLMLSGKPMPVTAKAAQPFFDKLIDGDLRTEAIAFARDLIESGAPTRPTREMTEGFSDGAAYQDAIAARRKAIAGRPEIAPAEIVRCVEAAALLPFETGLDFERAAFETCVTSDQSAALRHAFFAERRAAKFPELADGRPREIEHVGVIGGGTMGAGIVAACLDAGLRVSLVERDNSALKAGLERITAIEDRALERGRVDADTHAARLGRLNGAADMVSLAECDVVIEAVIEDMDVKKQIFSQLDAVVKEGAVMATNTSYLDVNEIATATDAPEDVLGLHFFSPANIMRLLEVVVADKTSPDTVATGVALAKRLGKIPVRSAVSDGFIGNRVLSAYRNAAELMLMDGATPYELDDAMRAFGMALGPYQVMDLAGLDIGWARRKRLAPSRDPSQRYLELGDRLCEAGHFGQKTGRGYYRYKEGSRKGTPDPEVLALLESERREKGVAPRSFTVAEIQRRCLCAMVNEGAKILREGVASRPSDIDTVMLHGYGFPRWRGGPMKAADLVGLLQIRSDLRRFAEKDTWLWEPDPLFDELIRKGEDFESLNG</sequence>
<evidence type="ECO:0000256" key="13">
    <source>
        <dbReference type="ARBA" id="ARBA00049556"/>
    </source>
</evidence>
<dbReference type="InterPro" id="IPR006108">
    <property type="entry name" value="3HC_DH_C"/>
</dbReference>
<evidence type="ECO:0000313" key="18">
    <source>
        <dbReference type="Proteomes" id="UP000198893"/>
    </source>
</evidence>
<dbReference type="GO" id="GO:0070403">
    <property type="term" value="F:NAD+ binding"/>
    <property type="evidence" value="ECO:0007669"/>
    <property type="project" value="InterPro"/>
</dbReference>
<dbReference type="PROSITE" id="PS00166">
    <property type="entry name" value="ENOYL_COA_HYDRATASE"/>
    <property type="match status" value="1"/>
</dbReference>
<dbReference type="InterPro" id="IPR018376">
    <property type="entry name" value="Enoyl-CoA_hyd/isom_CS"/>
</dbReference>
<evidence type="ECO:0000256" key="1">
    <source>
        <dbReference type="ARBA" id="ARBA00004275"/>
    </source>
</evidence>
<keyword evidence="8" id="KW-0443">Lipid metabolism</keyword>
<evidence type="ECO:0000256" key="2">
    <source>
        <dbReference type="ARBA" id="ARBA00005005"/>
    </source>
</evidence>
<dbReference type="GO" id="GO:0016853">
    <property type="term" value="F:isomerase activity"/>
    <property type="evidence" value="ECO:0007669"/>
    <property type="project" value="UniProtKB-KW"/>
</dbReference>
<dbReference type="AlphaFoldDB" id="A0A1H8ME66"/>
<evidence type="ECO:0000256" key="9">
    <source>
        <dbReference type="ARBA" id="ARBA00023140"/>
    </source>
</evidence>
<keyword evidence="7" id="KW-0520">NAD</keyword>
<evidence type="ECO:0000256" key="10">
    <source>
        <dbReference type="ARBA" id="ARBA00023235"/>
    </source>
</evidence>
<dbReference type="FunFam" id="1.10.1040.50:FF:000006">
    <property type="entry name" value="Peroxisomal bifunctional enzyme"/>
    <property type="match status" value="1"/>
</dbReference>
<proteinExistence type="inferred from homology"/>
<comment type="pathway">
    <text evidence="2">Lipid metabolism; fatty acid beta-oxidation.</text>
</comment>
<dbReference type="UniPathway" id="UPA00659"/>
<evidence type="ECO:0000256" key="4">
    <source>
        <dbReference type="ARBA" id="ARBA00022832"/>
    </source>
</evidence>
<keyword evidence="9" id="KW-0576">Peroxisome</keyword>
<dbReference type="GO" id="GO:0004300">
    <property type="term" value="F:enoyl-CoA hydratase activity"/>
    <property type="evidence" value="ECO:0007669"/>
    <property type="project" value="UniProtKB-ARBA"/>
</dbReference>
<reference evidence="17 18" key="1">
    <citation type="submission" date="2016-10" db="EMBL/GenBank/DDBJ databases">
        <authorList>
            <person name="de Groot N.N."/>
        </authorList>
    </citation>
    <scope>NUCLEOTIDE SEQUENCE [LARGE SCALE GENOMIC DNA]</scope>
    <source>
        <strain evidence="17 18">DSM 27842</strain>
    </source>
</reference>
<keyword evidence="6" id="KW-0560">Oxidoreductase</keyword>
<name>A0A1H8ME66_9RHOB</name>
<feature type="domain" description="3-hydroxyacyl-CoA dehydrogenase C-terminal" evidence="15">
    <location>
        <begin position="607"/>
        <end position="689"/>
    </location>
</feature>
<dbReference type="InterPro" id="IPR001753">
    <property type="entry name" value="Enoyl-CoA_hydra/iso"/>
</dbReference>
<dbReference type="InterPro" id="IPR008927">
    <property type="entry name" value="6-PGluconate_DH-like_C_sf"/>
</dbReference>